<dbReference type="PANTHER" id="PTHR23264">
    <property type="entry name" value="NUCLEOTIDE-BINDING PROTEIN NBP35 YEAST -RELATED"/>
    <property type="match status" value="1"/>
</dbReference>
<dbReference type="InterPro" id="IPR019591">
    <property type="entry name" value="Mrp/NBP35_ATP-bd"/>
</dbReference>
<dbReference type="EMBL" id="AP027080">
    <property type="protein sequence ID" value="BDU73550.1"/>
    <property type="molecule type" value="Genomic_DNA"/>
</dbReference>
<evidence type="ECO:0000256" key="1">
    <source>
        <dbReference type="ARBA" id="ARBA00022723"/>
    </source>
</evidence>
<evidence type="ECO:0000256" key="6">
    <source>
        <dbReference type="HAMAP-Rule" id="MF_02040"/>
    </source>
</evidence>
<dbReference type="GO" id="GO:0016887">
    <property type="term" value="F:ATP hydrolysis activity"/>
    <property type="evidence" value="ECO:0007669"/>
    <property type="project" value="UniProtKB-UniRule"/>
</dbReference>
<evidence type="ECO:0000313" key="9">
    <source>
        <dbReference type="Proteomes" id="UP001238179"/>
    </source>
</evidence>
<evidence type="ECO:0000256" key="5">
    <source>
        <dbReference type="ARBA" id="ARBA00023014"/>
    </source>
</evidence>
<dbReference type="Pfam" id="PF10609">
    <property type="entry name" value="ParA"/>
    <property type="match status" value="1"/>
</dbReference>
<reference evidence="9" key="1">
    <citation type="journal article" date="2023" name="Int. J. Syst. Evol. Microbiol.">
        <title>Mesoterricola silvestris gen. nov., sp. nov., Mesoterricola sediminis sp. nov., Geothrix oryzae sp. nov., Geothrix edaphica sp. nov., Geothrix rubra sp. nov., and Geothrix limicola sp. nov., six novel members of Acidobacteriota isolated from soils.</title>
        <authorList>
            <person name="Itoh H."/>
            <person name="Sugisawa Y."/>
            <person name="Mise K."/>
            <person name="Xu Z."/>
            <person name="Kuniyasu M."/>
            <person name="Ushijima N."/>
            <person name="Kawano K."/>
            <person name="Kobayashi E."/>
            <person name="Shiratori Y."/>
            <person name="Masuda Y."/>
            <person name="Senoo K."/>
        </authorList>
    </citation>
    <scope>NUCLEOTIDE SEQUENCE [LARGE SCALE GENOMIC DNA]</scope>
    <source>
        <strain evidence="9">W79</strain>
    </source>
</reference>
<dbReference type="AlphaFoldDB" id="A0AA48K9Y2"/>
<dbReference type="GO" id="GO:0016226">
    <property type="term" value="P:iron-sulfur cluster assembly"/>
    <property type="evidence" value="ECO:0007669"/>
    <property type="project" value="InterPro"/>
</dbReference>
<keyword evidence="2 6" id="KW-0547">Nucleotide-binding</keyword>
<dbReference type="SUPFAM" id="SSF52540">
    <property type="entry name" value="P-loop containing nucleoside triphosphate hydrolases"/>
    <property type="match status" value="1"/>
</dbReference>
<dbReference type="GO" id="GO:0005829">
    <property type="term" value="C:cytosol"/>
    <property type="evidence" value="ECO:0007669"/>
    <property type="project" value="TreeGrafter"/>
</dbReference>
<evidence type="ECO:0000256" key="3">
    <source>
        <dbReference type="ARBA" id="ARBA00022840"/>
    </source>
</evidence>
<evidence type="ECO:0000256" key="4">
    <source>
        <dbReference type="ARBA" id="ARBA00023004"/>
    </source>
</evidence>
<keyword evidence="4 6" id="KW-0408">Iron</keyword>
<evidence type="ECO:0000313" key="8">
    <source>
        <dbReference type="EMBL" id="BDU73550.1"/>
    </source>
</evidence>
<proteinExistence type="inferred from homology"/>
<dbReference type="GO" id="GO:0051536">
    <property type="term" value="F:iron-sulfur cluster binding"/>
    <property type="evidence" value="ECO:0007669"/>
    <property type="project" value="UniProtKB-UniRule"/>
</dbReference>
<dbReference type="PANTHER" id="PTHR23264:SF19">
    <property type="entry name" value="CYTOSOLIC FE-S CLUSTER ASSEMBLY FACTOR NUBP2"/>
    <property type="match status" value="1"/>
</dbReference>
<keyword evidence="1 6" id="KW-0479">Metal-binding</keyword>
<name>A0AA48K9Y2_9BACT</name>
<dbReference type="CDD" id="cd02037">
    <property type="entry name" value="Mrp_NBP35"/>
    <property type="match status" value="1"/>
</dbReference>
<protein>
    <recommendedName>
        <fullName evidence="6">Iron-sulfur cluster carrier protein</fullName>
    </recommendedName>
</protein>
<accession>A0AA48K9Y2</accession>
<dbReference type="HAMAP" id="MF_02040">
    <property type="entry name" value="Mrp_NBP35"/>
    <property type="match status" value="1"/>
</dbReference>
<keyword evidence="6" id="KW-0378">Hydrolase</keyword>
<dbReference type="SUPFAM" id="SSF82649">
    <property type="entry name" value="SufE/NifU"/>
    <property type="match status" value="1"/>
</dbReference>
<dbReference type="CDD" id="cd06664">
    <property type="entry name" value="IscU_like"/>
    <property type="match status" value="1"/>
</dbReference>
<dbReference type="GO" id="GO:0140663">
    <property type="term" value="F:ATP-dependent FeS chaperone activity"/>
    <property type="evidence" value="ECO:0007669"/>
    <property type="project" value="InterPro"/>
</dbReference>
<evidence type="ECO:0000259" key="7">
    <source>
        <dbReference type="Pfam" id="PF01592"/>
    </source>
</evidence>
<dbReference type="RefSeq" id="WP_316412221.1">
    <property type="nucleotide sequence ID" value="NZ_AP027080.1"/>
</dbReference>
<keyword evidence="5 6" id="KW-0411">Iron-sulfur</keyword>
<gene>
    <name evidence="8" type="ORF">METEAL_27240</name>
</gene>
<evidence type="ECO:0000256" key="2">
    <source>
        <dbReference type="ARBA" id="ARBA00022741"/>
    </source>
</evidence>
<comment type="similarity">
    <text evidence="6">Belongs to the Mrp/NBP35 ATP-binding proteins family.</text>
</comment>
<dbReference type="KEGG" id="msil:METEAL_27240"/>
<keyword evidence="9" id="KW-1185">Reference proteome</keyword>
<feature type="domain" description="NIF system FeS cluster assembly NifU N-terminal" evidence="7">
    <location>
        <begin position="12"/>
        <end position="118"/>
    </location>
</feature>
<dbReference type="GO" id="GO:0005506">
    <property type="term" value="F:iron ion binding"/>
    <property type="evidence" value="ECO:0007669"/>
    <property type="project" value="InterPro"/>
</dbReference>
<comment type="subunit">
    <text evidence="6">Homodimer.</text>
</comment>
<dbReference type="Gene3D" id="3.40.50.300">
    <property type="entry name" value="P-loop containing nucleotide triphosphate hydrolases"/>
    <property type="match status" value="1"/>
</dbReference>
<dbReference type="Proteomes" id="UP001238179">
    <property type="component" value="Chromosome"/>
</dbReference>
<dbReference type="GO" id="GO:0005524">
    <property type="term" value="F:ATP binding"/>
    <property type="evidence" value="ECO:0007669"/>
    <property type="project" value="UniProtKB-UniRule"/>
</dbReference>
<dbReference type="InterPro" id="IPR027417">
    <property type="entry name" value="P-loop_NTPase"/>
</dbReference>
<dbReference type="InterPro" id="IPR033756">
    <property type="entry name" value="YlxH/NBP35"/>
</dbReference>
<organism evidence="8 9">
    <name type="scientific">Mesoterricola silvestris</name>
    <dbReference type="NCBI Taxonomy" id="2927979"/>
    <lineage>
        <taxon>Bacteria</taxon>
        <taxon>Pseudomonadati</taxon>
        <taxon>Acidobacteriota</taxon>
        <taxon>Holophagae</taxon>
        <taxon>Holophagales</taxon>
        <taxon>Holophagaceae</taxon>
        <taxon>Mesoterricola</taxon>
    </lineage>
</organism>
<dbReference type="Pfam" id="PF01592">
    <property type="entry name" value="NifU_N"/>
    <property type="match status" value="1"/>
</dbReference>
<dbReference type="Gene3D" id="3.90.1010.10">
    <property type="match status" value="1"/>
</dbReference>
<sequence>MTWLEPIGARIHPANFGPMRASSTHARIEGSCGDTMEFWLSMEDVTVLKATFTTDGCETSVACGSAAAHLSQGRSLGEIRKIRPIDVLDLIGQGDNEEAHHCADLALRTLGKALEFHERNLKAKKEPCAGGCGETCAEPSCEGCGQDAACSRPPLDAGVGQVRRRLLVMSGMGGVGKSTVAVNLAMGFAAEGLSVGLLDVDLHGPSVPRLLGLDHETLHMEGGTLLPVELGPLKVMSMGFALQPGQAAIWRGPMKAGVVDQFVQQVQWGPLDMLVVDCPPGTGDEHLSVHQALGALEGAVIVTTPQEVATLDARKAITFCRTAGIPVLGILENMSGFVCPACGTCTPIFREGGGQLLAEELGLPFLGALPLDPEVGAGGEAGLPRLYAGGDEGAARAFRPVLQALLQGSGAPVR</sequence>
<dbReference type="InterPro" id="IPR002871">
    <property type="entry name" value="NIF_FeS_clus_asmbl_NifU_N"/>
</dbReference>
<dbReference type="FunFam" id="3.40.50.300:FF:001119">
    <property type="entry name" value="Iron-sulfur cluster carrier protein"/>
    <property type="match status" value="1"/>
</dbReference>
<comment type="function">
    <text evidence="6">Binds and transfers iron-sulfur (Fe-S) clusters to target apoproteins. Can hydrolyze ATP.</text>
</comment>
<keyword evidence="3 6" id="KW-0067">ATP-binding</keyword>
<comment type="caution">
    <text evidence="6">Lacks conserved residue(s) required for the propagation of feature annotation.</text>
</comment>